<dbReference type="GO" id="GO:0006457">
    <property type="term" value="P:protein folding"/>
    <property type="evidence" value="ECO:0007669"/>
    <property type="project" value="TreeGrafter"/>
</dbReference>
<dbReference type="PROSITE" id="PS50072">
    <property type="entry name" value="CSA_PPIASE_2"/>
    <property type="match status" value="1"/>
</dbReference>
<protein>
    <recommendedName>
        <fullName evidence="2">peptidylprolyl isomerase</fullName>
        <ecNumber evidence="2">5.2.1.8</ecNumber>
    </recommendedName>
</protein>
<gene>
    <name evidence="7" type="ORF">g.16960</name>
</gene>
<evidence type="ECO:0000256" key="5">
    <source>
        <dbReference type="PROSITE-ProRule" id="PRU00339"/>
    </source>
</evidence>
<evidence type="ECO:0000313" key="7">
    <source>
        <dbReference type="EMBL" id="JAS69595.1"/>
    </source>
</evidence>
<evidence type="ECO:0000256" key="3">
    <source>
        <dbReference type="ARBA" id="ARBA00023110"/>
    </source>
</evidence>
<dbReference type="Gene3D" id="2.40.100.10">
    <property type="entry name" value="Cyclophilin-like"/>
    <property type="match status" value="1"/>
</dbReference>
<dbReference type="PANTHER" id="PTHR11071:SF561">
    <property type="entry name" value="PEPTIDYL-PROLYL CIS-TRANS ISOMERASE D-RELATED"/>
    <property type="match status" value="1"/>
</dbReference>
<dbReference type="SMART" id="SM00028">
    <property type="entry name" value="TPR"/>
    <property type="match status" value="2"/>
</dbReference>
<dbReference type="AlphaFoldDB" id="A0A1B6H4H4"/>
<keyword evidence="3" id="KW-0697">Rotamase</keyword>
<evidence type="ECO:0000256" key="1">
    <source>
        <dbReference type="ARBA" id="ARBA00000971"/>
    </source>
</evidence>
<sequence length="371" mass="41891">MTCQNYRDLHMVGNIHVFLDVSIDDVKCGRVVIELFKDLVPKTAENFRALCTGEKGLGENKRPLHYKDTIFFKAVPECIVQGGDIINNNGSGGESIYGPYFEDEKAGLSIEHSEKGLLSMAKCRQADTNNSQFCVTLGQTPHLDGSYVVFGRIVKGFNIINSISYQPLGPGERPIPVCKIWNCGELKPGQDWAYCDADLYPPYPDDWDRDLTTVQANDILVAVKKIKDAGNQMLRDGDSVYAHQQYIKALRYLDWYVSTHPTELSLLAHVREQCCLNVALACIKIKRYREAIFYCNEVQNIDGNVKALFRRGSANVGLNEHQEALADFHAALLLAPPDQRPPILSEISRVNRFLHSYQQAERRLCARMFRT</sequence>
<dbReference type="EMBL" id="GECZ01000174">
    <property type="protein sequence ID" value="JAS69595.1"/>
    <property type="molecule type" value="Transcribed_RNA"/>
</dbReference>
<keyword evidence="5" id="KW-0802">TPR repeat</keyword>
<comment type="catalytic activity">
    <reaction evidence="1">
        <text>[protein]-peptidylproline (omega=180) = [protein]-peptidylproline (omega=0)</text>
        <dbReference type="Rhea" id="RHEA:16237"/>
        <dbReference type="Rhea" id="RHEA-COMP:10747"/>
        <dbReference type="Rhea" id="RHEA-COMP:10748"/>
        <dbReference type="ChEBI" id="CHEBI:83833"/>
        <dbReference type="ChEBI" id="CHEBI:83834"/>
        <dbReference type="EC" id="5.2.1.8"/>
    </reaction>
</comment>
<dbReference type="GO" id="GO:0005737">
    <property type="term" value="C:cytoplasm"/>
    <property type="evidence" value="ECO:0007669"/>
    <property type="project" value="TreeGrafter"/>
</dbReference>
<feature type="domain" description="PPIase cyclophilin-type" evidence="6">
    <location>
        <begin position="18"/>
        <end position="185"/>
    </location>
</feature>
<dbReference type="Pfam" id="PF00160">
    <property type="entry name" value="Pro_isomerase"/>
    <property type="match status" value="1"/>
</dbReference>
<dbReference type="GO" id="GO:0003755">
    <property type="term" value="F:peptidyl-prolyl cis-trans isomerase activity"/>
    <property type="evidence" value="ECO:0007669"/>
    <property type="project" value="UniProtKB-KW"/>
</dbReference>
<evidence type="ECO:0000259" key="6">
    <source>
        <dbReference type="PROSITE" id="PS50072"/>
    </source>
</evidence>
<dbReference type="PANTHER" id="PTHR11071">
    <property type="entry name" value="PEPTIDYL-PROLYL CIS-TRANS ISOMERASE"/>
    <property type="match status" value="1"/>
</dbReference>
<dbReference type="PROSITE" id="PS50005">
    <property type="entry name" value="TPR"/>
    <property type="match status" value="1"/>
</dbReference>
<dbReference type="EC" id="5.2.1.8" evidence="2"/>
<dbReference type="GO" id="GO:0016018">
    <property type="term" value="F:cyclosporin A binding"/>
    <property type="evidence" value="ECO:0007669"/>
    <property type="project" value="TreeGrafter"/>
</dbReference>
<dbReference type="SUPFAM" id="SSF48452">
    <property type="entry name" value="TPR-like"/>
    <property type="match status" value="1"/>
</dbReference>
<dbReference type="PRINTS" id="PR00153">
    <property type="entry name" value="CSAPPISMRASE"/>
</dbReference>
<dbReference type="InterPro" id="IPR011990">
    <property type="entry name" value="TPR-like_helical_dom_sf"/>
</dbReference>
<proteinExistence type="predicted"/>
<evidence type="ECO:0000256" key="4">
    <source>
        <dbReference type="ARBA" id="ARBA00023235"/>
    </source>
</evidence>
<name>A0A1B6H4H4_9HEMI</name>
<reference evidence="7" key="1">
    <citation type="submission" date="2015-11" db="EMBL/GenBank/DDBJ databases">
        <title>De novo transcriptome assembly of four potential Pierce s Disease insect vectors from Arizona vineyards.</title>
        <authorList>
            <person name="Tassone E.E."/>
        </authorList>
    </citation>
    <scope>NUCLEOTIDE SEQUENCE</scope>
</reference>
<accession>A0A1B6H4H4</accession>
<feature type="repeat" description="TPR" evidence="5">
    <location>
        <begin position="305"/>
        <end position="338"/>
    </location>
</feature>
<dbReference type="InterPro" id="IPR029000">
    <property type="entry name" value="Cyclophilin-like_dom_sf"/>
</dbReference>
<dbReference type="InterPro" id="IPR002130">
    <property type="entry name" value="Cyclophilin-type_PPIase_dom"/>
</dbReference>
<keyword evidence="4" id="KW-0413">Isomerase</keyword>
<dbReference type="InterPro" id="IPR019734">
    <property type="entry name" value="TPR_rpt"/>
</dbReference>
<evidence type="ECO:0000256" key="2">
    <source>
        <dbReference type="ARBA" id="ARBA00013194"/>
    </source>
</evidence>
<dbReference type="Gene3D" id="1.25.40.10">
    <property type="entry name" value="Tetratricopeptide repeat domain"/>
    <property type="match status" value="1"/>
</dbReference>
<organism evidence="7">
    <name type="scientific">Cuerna arida</name>
    <dbReference type="NCBI Taxonomy" id="1464854"/>
    <lineage>
        <taxon>Eukaryota</taxon>
        <taxon>Metazoa</taxon>
        <taxon>Ecdysozoa</taxon>
        <taxon>Arthropoda</taxon>
        <taxon>Hexapoda</taxon>
        <taxon>Insecta</taxon>
        <taxon>Pterygota</taxon>
        <taxon>Neoptera</taxon>
        <taxon>Paraneoptera</taxon>
        <taxon>Hemiptera</taxon>
        <taxon>Auchenorrhyncha</taxon>
        <taxon>Membracoidea</taxon>
        <taxon>Cicadellidae</taxon>
        <taxon>Cicadellinae</taxon>
        <taxon>Proconiini</taxon>
        <taxon>Cuerna</taxon>
    </lineage>
</organism>
<dbReference type="FunFam" id="2.40.100.10:FF:000025">
    <property type="entry name" value="Peptidyl-prolyl cis-trans isomerase CYP19-2"/>
    <property type="match status" value="1"/>
</dbReference>
<dbReference type="SUPFAM" id="SSF50891">
    <property type="entry name" value="Cyclophilin-like"/>
    <property type="match status" value="1"/>
</dbReference>